<keyword evidence="11" id="KW-1185">Reference proteome</keyword>
<evidence type="ECO:0000256" key="8">
    <source>
        <dbReference type="PIRNR" id="PIRNR016661"/>
    </source>
</evidence>
<proteinExistence type="inferred from homology"/>
<feature type="transmembrane region" description="Helical" evidence="9">
    <location>
        <begin position="78"/>
        <end position="100"/>
    </location>
</feature>
<keyword evidence="5 9" id="KW-0812">Transmembrane</keyword>
<comment type="similarity">
    <text evidence="2 8">Belongs to the BioY family.</text>
</comment>
<evidence type="ECO:0000256" key="1">
    <source>
        <dbReference type="ARBA" id="ARBA00004651"/>
    </source>
</evidence>
<keyword evidence="6 9" id="KW-1133">Transmembrane helix</keyword>
<dbReference type="OrthoDB" id="9803495at2"/>
<keyword evidence="4 8" id="KW-1003">Cell membrane</keyword>
<dbReference type="InterPro" id="IPR003784">
    <property type="entry name" value="BioY"/>
</dbReference>
<protein>
    <recommendedName>
        <fullName evidence="8">Biotin transporter</fullName>
    </recommendedName>
</protein>
<feature type="transmembrane region" description="Helical" evidence="9">
    <location>
        <begin position="55"/>
        <end position="72"/>
    </location>
</feature>
<dbReference type="AlphaFoldDB" id="A0A1I3WFM5"/>
<dbReference type="Gene3D" id="1.10.1760.20">
    <property type="match status" value="1"/>
</dbReference>
<organism evidence="10 11">
    <name type="scientific">Celeribacter neptunius</name>
    <dbReference type="NCBI Taxonomy" id="588602"/>
    <lineage>
        <taxon>Bacteria</taxon>
        <taxon>Pseudomonadati</taxon>
        <taxon>Pseudomonadota</taxon>
        <taxon>Alphaproteobacteria</taxon>
        <taxon>Rhodobacterales</taxon>
        <taxon>Roseobacteraceae</taxon>
        <taxon>Celeribacter</taxon>
    </lineage>
</organism>
<dbReference type="STRING" id="588602.SAMN04487991_3699"/>
<dbReference type="PANTHER" id="PTHR34295:SF4">
    <property type="entry name" value="BIOTIN TRANSPORTER BIOY-RELATED"/>
    <property type="match status" value="1"/>
</dbReference>
<comment type="subcellular location">
    <subcellularLocation>
        <location evidence="1 8">Cell membrane</location>
        <topology evidence="1 8">Multi-pass membrane protein</topology>
    </subcellularLocation>
</comment>
<evidence type="ECO:0000256" key="7">
    <source>
        <dbReference type="ARBA" id="ARBA00023136"/>
    </source>
</evidence>
<dbReference type="Proteomes" id="UP000199630">
    <property type="component" value="Unassembled WGS sequence"/>
</dbReference>
<keyword evidence="3 8" id="KW-0813">Transport</keyword>
<feature type="transmembrane region" description="Helical" evidence="9">
    <location>
        <begin position="147"/>
        <end position="171"/>
    </location>
</feature>
<sequence length="182" mass="18515">MTTRDIVLIALFAALTAVMAVFPPVTLPLLPVPITAQSLGIMLAGGILGAKRGALSIILLLVLVAIGLPLLSGGRGGLSVFFGPTAGFLAGWVAAAFTIGWMTEKFWDGLSFVSATLICVAGGIVVMYALGIPGISLMADVPLSKAFMGSVTFIPGDIVKALIAAAVMVTVKKSYPIIGQAA</sequence>
<dbReference type="GO" id="GO:0015225">
    <property type="term" value="F:biotin transmembrane transporter activity"/>
    <property type="evidence" value="ECO:0007669"/>
    <property type="project" value="UniProtKB-UniRule"/>
</dbReference>
<accession>A0A1I3WFM5</accession>
<evidence type="ECO:0000256" key="6">
    <source>
        <dbReference type="ARBA" id="ARBA00022989"/>
    </source>
</evidence>
<evidence type="ECO:0000313" key="10">
    <source>
        <dbReference type="EMBL" id="SFK05607.1"/>
    </source>
</evidence>
<feature type="transmembrane region" description="Helical" evidence="9">
    <location>
        <begin position="30"/>
        <end position="48"/>
    </location>
</feature>
<dbReference type="RefSeq" id="WP_090062186.1">
    <property type="nucleotide sequence ID" value="NZ_FORH01000008.1"/>
</dbReference>
<evidence type="ECO:0000256" key="3">
    <source>
        <dbReference type="ARBA" id="ARBA00022448"/>
    </source>
</evidence>
<evidence type="ECO:0000313" key="11">
    <source>
        <dbReference type="Proteomes" id="UP000199630"/>
    </source>
</evidence>
<evidence type="ECO:0000256" key="5">
    <source>
        <dbReference type="ARBA" id="ARBA00022692"/>
    </source>
</evidence>
<name>A0A1I3WFM5_9RHOB</name>
<keyword evidence="7 8" id="KW-0472">Membrane</keyword>
<reference evidence="11" key="1">
    <citation type="submission" date="2016-10" db="EMBL/GenBank/DDBJ databases">
        <authorList>
            <person name="Varghese N."/>
            <person name="Submissions S."/>
        </authorList>
    </citation>
    <scope>NUCLEOTIDE SEQUENCE [LARGE SCALE GENOMIC DNA]</scope>
    <source>
        <strain evidence="11">DSM 26471</strain>
    </source>
</reference>
<gene>
    <name evidence="10" type="ORF">SAMN04487991_3699</name>
</gene>
<feature type="transmembrane region" description="Helical" evidence="9">
    <location>
        <begin position="112"/>
        <end position="135"/>
    </location>
</feature>
<evidence type="ECO:0000256" key="4">
    <source>
        <dbReference type="ARBA" id="ARBA00022475"/>
    </source>
</evidence>
<evidence type="ECO:0000256" key="2">
    <source>
        <dbReference type="ARBA" id="ARBA00010692"/>
    </source>
</evidence>
<dbReference type="PIRSF" id="PIRSF016661">
    <property type="entry name" value="BioY"/>
    <property type="match status" value="1"/>
</dbReference>
<dbReference type="PANTHER" id="PTHR34295">
    <property type="entry name" value="BIOTIN TRANSPORTER BIOY"/>
    <property type="match status" value="1"/>
</dbReference>
<dbReference type="EMBL" id="FORH01000008">
    <property type="protein sequence ID" value="SFK05607.1"/>
    <property type="molecule type" value="Genomic_DNA"/>
</dbReference>
<dbReference type="Pfam" id="PF02632">
    <property type="entry name" value="BioY"/>
    <property type="match status" value="1"/>
</dbReference>
<evidence type="ECO:0000256" key="9">
    <source>
        <dbReference type="SAM" id="Phobius"/>
    </source>
</evidence>
<dbReference type="GO" id="GO:0005886">
    <property type="term" value="C:plasma membrane"/>
    <property type="evidence" value="ECO:0007669"/>
    <property type="project" value="UniProtKB-SubCell"/>
</dbReference>